<dbReference type="GO" id="GO:0017119">
    <property type="term" value="C:Golgi transport complex"/>
    <property type="evidence" value="ECO:0007669"/>
    <property type="project" value="EnsemblPlants"/>
</dbReference>
<dbReference type="EnsemblPlants" id="Kaladp1260s0003.1.v1.1">
    <property type="protein sequence ID" value="Kaladp1260s0003.1.v1.1"/>
    <property type="gene ID" value="Kaladp1260s0003.v1.1"/>
</dbReference>
<keyword evidence="5 6" id="KW-0472">Membrane</keyword>
<dbReference type="GO" id="GO:0006970">
    <property type="term" value="P:response to osmotic stress"/>
    <property type="evidence" value="ECO:0007669"/>
    <property type="project" value="EnsemblPlants"/>
</dbReference>
<dbReference type="OMA" id="VYKGSWV"/>
<dbReference type="PANTHER" id="PTHR11206">
    <property type="entry name" value="MULTIDRUG RESISTANCE PROTEIN"/>
    <property type="match status" value="1"/>
</dbReference>
<feature type="transmembrane region" description="Helical" evidence="6">
    <location>
        <begin position="574"/>
        <end position="594"/>
    </location>
</feature>
<feature type="transmembrane region" description="Helical" evidence="6">
    <location>
        <begin position="470"/>
        <end position="493"/>
    </location>
</feature>
<feature type="transmembrane region" description="Helical" evidence="6">
    <location>
        <begin position="431"/>
        <end position="450"/>
    </location>
</feature>
<feature type="region of interest" description="Disordered" evidence="7">
    <location>
        <begin position="35"/>
        <end position="86"/>
    </location>
</feature>
<feature type="transmembrane region" description="Helical" evidence="6">
    <location>
        <begin position="355"/>
        <end position="375"/>
    </location>
</feature>
<name>A0A7N0VKS3_KALFE</name>
<dbReference type="GO" id="GO:0009408">
    <property type="term" value="P:response to heat"/>
    <property type="evidence" value="ECO:0007669"/>
    <property type="project" value="EnsemblPlants"/>
</dbReference>
<dbReference type="InterPro" id="IPR045069">
    <property type="entry name" value="MATE_euk"/>
</dbReference>
<dbReference type="GO" id="GO:0016020">
    <property type="term" value="C:membrane"/>
    <property type="evidence" value="ECO:0007669"/>
    <property type="project" value="UniProtKB-SubCell"/>
</dbReference>
<feature type="transmembrane region" description="Helical" evidence="6">
    <location>
        <begin position="550"/>
        <end position="567"/>
    </location>
</feature>
<sequence>MNIIFHPSKWLPCWLAGSLCVYIYESFTFESLTKTNPLHTSSPEKPPTTSSISLRYKSRDQLEHKEEQDLLKSRPNEKKNKKKNDTKLLANCYTNATTMCNPNTDPSSHSSPPTLSSSSSSSINPAQYLKNLKNSMDYYLPCPTPATSDHHPNPDLHRWPSTSEAVDEIKAIGKISGPTVMTGLLWYSRAMVSMLFLGYLGELELAGGSLAIGFANITGYSVISGLAMGMEPICGQAYGAKQMKLLGLTLQRTVLLLFSISIPISFLWLNMKSILTLCGQDESITSMAHVFIIFSIPDLFLLSLLHPLRIYLRTQNITLPITYCSAISVLIHVPLNFILVVYFKMGIAGVATAMIWTNANLFLLLFCFVLVSGVYKPSWVAPSMDCVRGWTSLLSLAIPTCASVCLEWWWYEFMILLCGLLVNPKATISSMGILIQTTSLVYVFPSALSLGVSTRVGNELGANRPARARFCMIVSLACSVLLGLVAMTFTTLMRHRWGRLFTNDPEILKLTAIALPITGLCELGNCPQTTGCGVLRGCARPTVGANINLGSFYLVGMPVGILMGFVAKLGFAGLWLGLLAAQASCALLMFIVVIRTDWTVQAERASELTKSPTSPSSLPISAPSTKAAEPIKVEVGKNNKTHDCINHEAIFFIGDEFLKSSLSPNESDSLLASQEAIP</sequence>
<feature type="transmembrane region" description="Helical" evidence="6">
    <location>
        <begin position="207"/>
        <end position="229"/>
    </location>
</feature>
<evidence type="ECO:0000313" key="8">
    <source>
        <dbReference type="EnsemblPlants" id="Kaladp1260s0003.1.v1.1"/>
    </source>
</evidence>
<accession>A0A7N0VKS3</accession>
<evidence type="ECO:0000256" key="2">
    <source>
        <dbReference type="ARBA" id="ARBA00010199"/>
    </source>
</evidence>
<protein>
    <recommendedName>
        <fullName evidence="6">Protein DETOXIFICATION</fullName>
    </recommendedName>
    <alternativeName>
        <fullName evidence="6">Multidrug and toxic compound extrusion protein</fullName>
    </alternativeName>
</protein>
<dbReference type="Proteomes" id="UP000594263">
    <property type="component" value="Unplaced"/>
</dbReference>
<dbReference type="AlphaFoldDB" id="A0A7N0VKS3"/>
<dbReference type="Gramene" id="Kaladp1260s0003.1.v1.1">
    <property type="protein sequence ID" value="Kaladp1260s0003.1.v1.1"/>
    <property type="gene ID" value="Kaladp1260s0003.v1.1"/>
</dbReference>
<dbReference type="GO" id="GO:0005381">
    <property type="term" value="F:iron ion transmembrane transporter activity"/>
    <property type="evidence" value="ECO:0007669"/>
    <property type="project" value="EnsemblPlants"/>
</dbReference>
<dbReference type="GO" id="GO:0010015">
    <property type="term" value="P:root morphogenesis"/>
    <property type="evidence" value="ECO:0007669"/>
    <property type="project" value="EnsemblPlants"/>
</dbReference>
<reference evidence="8" key="1">
    <citation type="submission" date="2021-01" db="UniProtKB">
        <authorList>
            <consortium name="EnsemblPlants"/>
        </authorList>
    </citation>
    <scope>IDENTIFICATION</scope>
</reference>
<organism evidence="8 9">
    <name type="scientific">Kalanchoe fedtschenkoi</name>
    <name type="common">Lavender scallops</name>
    <name type="synonym">South American air plant</name>
    <dbReference type="NCBI Taxonomy" id="63787"/>
    <lineage>
        <taxon>Eukaryota</taxon>
        <taxon>Viridiplantae</taxon>
        <taxon>Streptophyta</taxon>
        <taxon>Embryophyta</taxon>
        <taxon>Tracheophyta</taxon>
        <taxon>Spermatophyta</taxon>
        <taxon>Magnoliopsida</taxon>
        <taxon>eudicotyledons</taxon>
        <taxon>Gunneridae</taxon>
        <taxon>Pentapetalae</taxon>
        <taxon>Saxifragales</taxon>
        <taxon>Crassulaceae</taxon>
        <taxon>Kalanchoe</taxon>
    </lineage>
</organism>
<dbReference type="Pfam" id="PF01554">
    <property type="entry name" value="MatE"/>
    <property type="match status" value="2"/>
</dbReference>
<dbReference type="NCBIfam" id="TIGR00797">
    <property type="entry name" value="matE"/>
    <property type="match status" value="1"/>
</dbReference>
<dbReference type="GO" id="GO:0009737">
    <property type="term" value="P:response to abscisic acid"/>
    <property type="evidence" value="ECO:0007669"/>
    <property type="project" value="EnsemblPlants"/>
</dbReference>
<feature type="transmembrane region" description="Helical" evidence="6">
    <location>
        <begin position="250"/>
        <end position="271"/>
    </location>
</feature>
<dbReference type="GO" id="GO:0060586">
    <property type="term" value="P:multicellular organismal-level iron ion homeostasis"/>
    <property type="evidence" value="ECO:0007669"/>
    <property type="project" value="EnsemblPlants"/>
</dbReference>
<keyword evidence="9" id="KW-1185">Reference proteome</keyword>
<keyword evidence="4 6" id="KW-1133">Transmembrane helix</keyword>
<feature type="compositionally biased region" description="Low complexity" evidence="7">
    <location>
        <begin position="106"/>
        <end position="122"/>
    </location>
</feature>
<evidence type="ECO:0000256" key="5">
    <source>
        <dbReference type="ARBA" id="ARBA00023136"/>
    </source>
</evidence>
<feature type="compositionally biased region" description="Low complexity" evidence="7">
    <location>
        <begin position="40"/>
        <end position="53"/>
    </location>
</feature>
<feature type="compositionally biased region" description="Basic and acidic residues" evidence="7">
    <location>
        <begin position="57"/>
        <end position="86"/>
    </location>
</feature>
<dbReference type="GO" id="GO:0009646">
    <property type="term" value="P:response to absence of light"/>
    <property type="evidence" value="ECO:0007669"/>
    <property type="project" value="EnsemblPlants"/>
</dbReference>
<evidence type="ECO:0000313" key="9">
    <source>
        <dbReference type="Proteomes" id="UP000594263"/>
    </source>
</evidence>
<evidence type="ECO:0000256" key="3">
    <source>
        <dbReference type="ARBA" id="ARBA00022692"/>
    </source>
</evidence>
<dbReference type="GO" id="GO:0015297">
    <property type="term" value="F:antiporter activity"/>
    <property type="evidence" value="ECO:0007669"/>
    <property type="project" value="InterPro"/>
</dbReference>
<comment type="similarity">
    <text evidence="2 6">Belongs to the multi antimicrobial extrusion (MATE) (TC 2.A.66.1) family.</text>
</comment>
<dbReference type="GO" id="GO:1990961">
    <property type="term" value="P:xenobiotic detoxification by transmembrane export across the plasma membrane"/>
    <property type="evidence" value="ECO:0007669"/>
    <property type="project" value="InterPro"/>
</dbReference>
<feature type="transmembrane region" description="Helical" evidence="6">
    <location>
        <begin position="387"/>
        <end position="411"/>
    </location>
</feature>
<dbReference type="GO" id="GO:0042910">
    <property type="term" value="F:xenobiotic transmembrane transporter activity"/>
    <property type="evidence" value="ECO:0007669"/>
    <property type="project" value="EnsemblPlants"/>
</dbReference>
<keyword evidence="3 6" id="KW-0812">Transmembrane</keyword>
<evidence type="ECO:0000256" key="7">
    <source>
        <dbReference type="SAM" id="MobiDB-lite"/>
    </source>
</evidence>
<comment type="subcellular location">
    <subcellularLocation>
        <location evidence="1">Membrane</location>
        <topology evidence="1">Multi-pass membrane protein</topology>
    </subcellularLocation>
</comment>
<dbReference type="InterPro" id="IPR002528">
    <property type="entry name" value="MATE_fam"/>
</dbReference>
<evidence type="ECO:0000256" key="4">
    <source>
        <dbReference type="ARBA" id="ARBA00022989"/>
    </source>
</evidence>
<proteinExistence type="inferred from homology"/>
<evidence type="ECO:0000256" key="1">
    <source>
        <dbReference type="ARBA" id="ARBA00004141"/>
    </source>
</evidence>
<evidence type="ECO:0000256" key="6">
    <source>
        <dbReference type="RuleBase" id="RU004914"/>
    </source>
</evidence>
<dbReference type="GO" id="GO:1905428">
    <property type="term" value="P:regulation of plant organ formation"/>
    <property type="evidence" value="ECO:0007669"/>
    <property type="project" value="EnsemblPlants"/>
</dbReference>
<feature type="region of interest" description="Disordered" evidence="7">
    <location>
        <begin position="102"/>
        <end position="123"/>
    </location>
</feature>
<dbReference type="CDD" id="cd13132">
    <property type="entry name" value="MATE_eukaryotic"/>
    <property type="match status" value="1"/>
</dbReference>
<feature type="transmembrane region" description="Helical" evidence="6">
    <location>
        <begin position="317"/>
        <end position="343"/>
    </location>
</feature>
<feature type="transmembrane region" description="Helical" evidence="6">
    <location>
        <begin position="283"/>
        <end position="305"/>
    </location>
</feature>
<dbReference type="GO" id="GO:0005770">
    <property type="term" value="C:late endosome"/>
    <property type="evidence" value="ECO:0007669"/>
    <property type="project" value="EnsemblPlants"/>
</dbReference>